<proteinExistence type="predicted"/>
<reference evidence="1 2" key="1">
    <citation type="submission" date="2018-07" db="EMBL/GenBank/DDBJ databases">
        <title>Phylogenomic Insights into understanding Host Adaptation of Lactobacillus reuteri by a novel species, Lactobacillus spp. M31.</title>
        <authorList>
            <person name="Sharma S."/>
            <person name="Patil P."/>
            <person name="Korpole S."/>
            <person name="Patil P.B."/>
        </authorList>
    </citation>
    <scope>NUCLEOTIDE SEQUENCE [LARGE SCALE GENOMIC DNA]</scope>
    <source>
        <strain evidence="1 2">M31</strain>
    </source>
</reference>
<comment type="caution">
    <text evidence="1">The sequence shown here is derived from an EMBL/GenBank/DDBJ whole genome shotgun (WGS) entry which is preliminary data.</text>
</comment>
<accession>A0ABR8P8Q5</accession>
<dbReference type="RefSeq" id="WP_191668366.1">
    <property type="nucleotide sequence ID" value="NZ_QORN01000033.1"/>
</dbReference>
<gene>
    <name evidence="1" type="ORF">DTK66_08320</name>
</gene>
<sequence length="79" mass="9459">MEQHEIDRQTNWLHIKYDGEDRDDECVNELSIYQNNEDDELQMLVSNVDLDNISHDNTFALTKDDAKMLVNYLQDWLNK</sequence>
<evidence type="ECO:0000313" key="1">
    <source>
        <dbReference type="EMBL" id="MBD5807098.1"/>
    </source>
</evidence>
<evidence type="ECO:0000313" key="2">
    <source>
        <dbReference type="Proteomes" id="UP000704341"/>
    </source>
</evidence>
<evidence type="ECO:0008006" key="3">
    <source>
        <dbReference type="Google" id="ProtNLM"/>
    </source>
</evidence>
<keyword evidence="2" id="KW-1185">Reference proteome</keyword>
<dbReference type="Proteomes" id="UP000704341">
    <property type="component" value="Unassembled WGS sequence"/>
</dbReference>
<dbReference type="EMBL" id="QORN01000033">
    <property type="protein sequence ID" value="MBD5807098.1"/>
    <property type="molecule type" value="Genomic_DNA"/>
</dbReference>
<protein>
    <recommendedName>
        <fullName evidence="3">DUF1292 domain-containing protein</fullName>
    </recommendedName>
</protein>
<name>A0ABR8P8Q5_9LACO</name>
<organism evidence="1 2">
    <name type="scientific">Limosilactobacillus walteri</name>
    <dbReference type="NCBI Taxonomy" id="2268022"/>
    <lineage>
        <taxon>Bacteria</taxon>
        <taxon>Bacillati</taxon>
        <taxon>Bacillota</taxon>
        <taxon>Bacilli</taxon>
        <taxon>Lactobacillales</taxon>
        <taxon>Lactobacillaceae</taxon>
        <taxon>Limosilactobacillus</taxon>
    </lineage>
</organism>